<dbReference type="PANTHER" id="PTHR30509:SF8">
    <property type="entry name" value="INNER MEMBRANE PROTEIN YCCS"/>
    <property type="match status" value="1"/>
</dbReference>
<feature type="transmembrane region" description="Helical" evidence="7">
    <location>
        <begin position="445"/>
        <end position="463"/>
    </location>
</feature>
<dbReference type="Proteomes" id="UP000623958">
    <property type="component" value="Unassembled WGS sequence"/>
</dbReference>
<protein>
    <submittedName>
        <fullName evidence="10">TIGR01666 family membrane protein</fullName>
    </submittedName>
</protein>
<reference evidence="10" key="1">
    <citation type="journal article" date="2014" name="Int. J. Syst. Evol. Microbiol.">
        <title>Complete genome sequence of Corynebacterium casei LMG S-19264T (=DSM 44701T), isolated from a smear-ripened cheese.</title>
        <authorList>
            <consortium name="US DOE Joint Genome Institute (JGI-PGF)"/>
            <person name="Walter F."/>
            <person name="Albersmeier A."/>
            <person name="Kalinowski J."/>
            <person name="Ruckert C."/>
        </authorList>
    </citation>
    <scope>NUCLEOTIDE SEQUENCE</scope>
    <source>
        <strain evidence="10">JCM 13306</strain>
    </source>
</reference>
<dbReference type="AlphaFoldDB" id="A0A919KIF0"/>
<feature type="transmembrane region" description="Helical" evidence="7">
    <location>
        <begin position="117"/>
        <end position="136"/>
    </location>
</feature>
<proteinExistence type="inferred from homology"/>
<feature type="transmembrane region" description="Helical" evidence="7">
    <location>
        <begin position="469"/>
        <end position="486"/>
    </location>
</feature>
<keyword evidence="5 7" id="KW-0472">Membrane</keyword>
<evidence type="ECO:0000256" key="6">
    <source>
        <dbReference type="ARBA" id="ARBA00043993"/>
    </source>
</evidence>
<comment type="subcellular location">
    <subcellularLocation>
        <location evidence="1">Cell membrane</location>
        <topology evidence="1">Multi-pass membrane protein</topology>
    </subcellularLocation>
</comment>
<evidence type="ECO:0000259" key="8">
    <source>
        <dbReference type="Pfam" id="PF12805"/>
    </source>
</evidence>
<evidence type="ECO:0000259" key="9">
    <source>
        <dbReference type="Pfam" id="PF13515"/>
    </source>
</evidence>
<evidence type="ECO:0000256" key="7">
    <source>
        <dbReference type="SAM" id="Phobius"/>
    </source>
</evidence>
<accession>A0A919KIF0</accession>
<feature type="transmembrane region" description="Helical" evidence="7">
    <location>
        <begin position="68"/>
        <end position="87"/>
    </location>
</feature>
<feature type="transmembrane region" description="Helical" evidence="7">
    <location>
        <begin position="493"/>
        <end position="517"/>
    </location>
</feature>
<dbReference type="PROSITE" id="PS51257">
    <property type="entry name" value="PROKAR_LIPOPROTEIN"/>
    <property type="match status" value="1"/>
</dbReference>
<evidence type="ECO:0000256" key="1">
    <source>
        <dbReference type="ARBA" id="ARBA00004651"/>
    </source>
</evidence>
<evidence type="ECO:0000256" key="2">
    <source>
        <dbReference type="ARBA" id="ARBA00022475"/>
    </source>
</evidence>
<sequence length="728" mass="79734">MNRLDSRLGQLWAHEKASYGLRVFIALATVMGACWQHQQLQAVPALFLGIIASAIAETDDNWLGRGKAVLLSLLCFAAAAAAVVLLFPYPLPFVLSLALSTFALTLLGALGERYASLAQATVALSIYAMLGMDQHGSRSPEAAWHGVGLLLLGASWYGLLSILWTVLFANRPVRERLAQLFFELGRFIELKADLFEPVRQSDLHARRLALAEQNARVVAALNAAKNAIISRFGRSGRPGVQSGVYFRLYYMAQEFHERASSSHYPYEALTEAFFHSDVLYRCQRLLGLQGKACARLGEAIRLRRPFEYGERTAQATADLRASLDFLHARGDGRLARLLGSLELLVTNLQTIERRLSEATRTDTTGETVDTRLRDSSPHTLREMATRIGRQLTPTSVLFRHGLRMAIALAVGYGLMKLIHADNGYWILLTTAFVCRPNYGATRLRLVQRIVGTLVGLVATWAVMQLFPGTELQLLLALAGALVFFIARTDRYMLATAAITVMALLCFNLIGDGFVLIWPRLVDTLIGCAIAAAASFLILPDWQGRRLNVVMSTVLAACARYLAQVLEQYRSGMRDDLPYRIARRDMHNADAALSAALSNMLREPGRYRRNLDAGFRFLALSSTLLGYLSALGAHRAELAEDATGGTVAEAGSYLQRMFGNIAQALSQRQELPVGNEPAELALAERLEAAPAGEAALPAKQQLVNTQLALMLRLLPKLRAAAAAVVDAGT</sequence>
<dbReference type="InterPro" id="IPR010020">
    <property type="entry name" value="Integral_membrane_YCCS_YHJK"/>
</dbReference>
<evidence type="ECO:0000256" key="5">
    <source>
        <dbReference type="ARBA" id="ARBA00023136"/>
    </source>
</evidence>
<dbReference type="Pfam" id="PF13515">
    <property type="entry name" value="FUSC_2"/>
    <property type="match status" value="1"/>
</dbReference>
<keyword evidence="2" id="KW-1003">Cell membrane</keyword>
<reference evidence="10" key="2">
    <citation type="submission" date="2020-09" db="EMBL/GenBank/DDBJ databases">
        <authorList>
            <person name="Sun Q."/>
            <person name="Ohkuma M."/>
        </authorList>
    </citation>
    <scope>NUCLEOTIDE SEQUENCE</scope>
    <source>
        <strain evidence="10">JCM 13306</strain>
    </source>
</reference>
<feature type="domain" description="Integral membrane protein YccS N-terminal" evidence="8">
    <location>
        <begin position="69"/>
        <end position="355"/>
    </location>
</feature>
<evidence type="ECO:0000313" key="11">
    <source>
        <dbReference type="Proteomes" id="UP000623958"/>
    </source>
</evidence>
<dbReference type="GO" id="GO:0005886">
    <property type="term" value="C:plasma membrane"/>
    <property type="evidence" value="ECO:0007669"/>
    <property type="project" value="UniProtKB-SubCell"/>
</dbReference>
<dbReference type="EMBL" id="BNBA01000012">
    <property type="protein sequence ID" value="GHH53343.1"/>
    <property type="molecule type" value="Genomic_DNA"/>
</dbReference>
<keyword evidence="3 7" id="KW-0812">Transmembrane</keyword>
<organism evidence="10 11">
    <name type="scientific">Xanthomonas boreopolis</name>
    <dbReference type="NCBI Taxonomy" id="86183"/>
    <lineage>
        <taxon>Bacteria</taxon>
        <taxon>Pseudomonadati</taxon>
        <taxon>Pseudomonadota</taxon>
        <taxon>Gammaproteobacteria</taxon>
        <taxon>Lysobacterales</taxon>
        <taxon>Lysobacteraceae</taxon>
        <taxon>Xanthomonas</taxon>
    </lineage>
</organism>
<keyword evidence="4 7" id="KW-1133">Transmembrane helix</keyword>
<evidence type="ECO:0000256" key="4">
    <source>
        <dbReference type="ARBA" id="ARBA00022989"/>
    </source>
</evidence>
<keyword evidence="11" id="KW-1185">Reference proteome</keyword>
<feature type="domain" description="Integral membrane bound transporter" evidence="9">
    <location>
        <begin position="412"/>
        <end position="532"/>
    </location>
</feature>
<dbReference type="InterPro" id="IPR049453">
    <property type="entry name" value="Memb_transporter_dom"/>
</dbReference>
<dbReference type="NCBIfam" id="TIGR01666">
    <property type="entry name" value="YCCS"/>
    <property type="match status" value="1"/>
</dbReference>
<gene>
    <name evidence="10" type="ORF">GCM10009090_18520</name>
</gene>
<dbReference type="InterPro" id="IPR010019">
    <property type="entry name" value="Integral_membrane_YccS"/>
</dbReference>
<feature type="transmembrane region" description="Helical" evidence="7">
    <location>
        <begin position="142"/>
        <end position="169"/>
    </location>
</feature>
<dbReference type="RefSeq" id="WP_434029206.1">
    <property type="nucleotide sequence ID" value="NZ_BNBA01000012.1"/>
</dbReference>
<comment type="similarity">
    <text evidence="6">Belongs to the YccS/YhfK family.</text>
</comment>
<name>A0A919KIF0_9XANT</name>
<dbReference type="Pfam" id="PF12805">
    <property type="entry name" value="FUSC-like"/>
    <property type="match status" value="1"/>
</dbReference>
<feature type="transmembrane region" description="Helical" evidence="7">
    <location>
        <begin position="93"/>
        <end position="110"/>
    </location>
</feature>
<dbReference type="PANTHER" id="PTHR30509">
    <property type="entry name" value="P-HYDROXYBENZOIC ACID EFFLUX PUMP SUBUNIT-RELATED"/>
    <property type="match status" value="1"/>
</dbReference>
<evidence type="ECO:0000313" key="10">
    <source>
        <dbReference type="EMBL" id="GHH53343.1"/>
    </source>
</evidence>
<evidence type="ECO:0000256" key="3">
    <source>
        <dbReference type="ARBA" id="ARBA00022692"/>
    </source>
</evidence>
<dbReference type="InterPro" id="IPR032692">
    <property type="entry name" value="YccS_N"/>
</dbReference>
<dbReference type="NCBIfam" id="TIGR01667">
    <property type="entry name" value="YCCS_YHFK"/>
    <property type="match status" value="1"/>
</dbReference>
<feature type="transmembrane region" description="Helical" evidence="7">
    <location>
        <begin position="523"/>
        <end position="541"/>
    </location>
</feature>
<comment type="caution">
    <text evidence="10">The sequence shown here is derived from an EMBL/GenBank/DDBJ whole genome shotgun (WGS) entry which is preliminary data.</text>
</comment>